<evidence type="ECO:0000256" key="1">
    <source>
        <dbReference type="ARBA" id="ARBA00009540"/>
    </source>
</evidence>
<dbReference type="AlphaFoldDB" id="A0A8J1JMM2"/>
<dbReference type="PROSITE" id="PS51886">
    <property type="entry name" value="TLDC"/>
    <property type="match status" value="1"/>
</dbReference>
<sequence length="911" mass="102625">MRMFAVECMQDTHYCSMCPVRTDTSLELQRSEASEPLSTCAPRGLYSSGHVCICSPSMKALDTFLAPLSKKSYYWSIDCSQLPYFVPGENQNNKNVKKEKKMVTRRPLGTIEYTATGTDTLNSIALKFNLTPNKLVELNKLFTHTIVPGQILYVPDSSVASIARDPKANAGILASPLSSDAEYDKLPDADLARKASKPIERVLSSTSEEEEPADVKFIKMNCRYITDGKGVVGGVMIVTPNNVMFDPHKSDPLVIENGCEEYGLICPMEEVVSVALYNDISHMKIKDALPSDIPKDLCPLYRPGEWEDLSSEKDINPFSKFKNLSKEKRQQNGVSGQSIAENKLITTSSKDLDLIKITTELEPKNGSDGQLSPVQLTVDERLAIQTDQSIENITSSRTKKADNSPVEDDFIELVATTAEANCKNNYKESENPTVVGEAIEHSMFQNDIPCNNSESNRTVDVICPVEQISDPVKRICLVSDKTETTSDSDFIQTLQQSKNIELCLSPAEKNKLDICGFQRSDLDNSGDEGKVMSCINLEPKNITEVTTVTQNVENKLSKPEEKASEESVDSLSPSSPEVPSQKETLMDSESELKLWLIKRMQRPIEDLFPSKEEKSKIPPMFLCIRVGKPMRKSFASQSTAVVQQYIRRRKQPEYWFAVPQERVDHLYNFFVQWSPEVYGKDAKEQGFVVVEKDELNMIDNFFSEPSTKSWEIITVEEAKRRKSTCSCYDDDEDEEETLEDFLPDLKQKSVLLDDMQVEKLAHNLPARVQGYLWHLVYSTQEHGTSLKTLYRNLATVDSPVLLVVKDMDNQVFGAYATHPFRLSDHYYGTGETFLYTFCPDFKVYKWSGENSYFINGDISFLGLGGGGGRFGLWLDSDLYHGRSNACCTFNNDTMSKKEDFIVQDIEVWAFE</sequence>
<dbReference type="Xenbase" id="XB-GENE-6048551">
    <property type="gene designation" value="ncoa7"/>
</dbReference>
<dbReference type="GO" id="GO:0005634">
    <property type="term" value="C:nucleus"/>
    <property type="evidence" value="ECO:0000318"/>
    <property type="project" value="GO_Central"/>
</dbReference>
<dbReference type="GeneID" id="100487448"/>
<dbReference type="CDD" id="cd00118">
    <property type="entry name" value="LysM"/>
    <property type="match status" value="1"/>
</dbReference>
<evidence type="ECO:0000259" key="3">
    <source>
        <dbReference type="PROSITE" id="PS51782"/>
    </source>
</evidence>
<dbReference type="InterPro" id="IPR036779">
    <property type="entry name" value="LysM_dom_sf"/>
</dbReference>
<feature type="region of interest" description="Disordered" evidence="2">
    <location>
        <begin position="552"/>
        <end position="585"/>
    </location>
</feature>
<dbReference type="RefSeq" id="XP_031757856.1">
    <property type="nucleotide sequence ID" value="XM_031901996.1"/>
</dbReference>
<dbReference type="Proteomes" id="UP000008143">
    <property type="component" value="Chromosome 5"/>
</dbReference>
<dbReference type="GO" id="GO:0003713">
    <property type="term" value="F:transcription coactivator activity"/>
    <property type="evidence" value="ECO:0000318"/>
    <property type="project" value="GO_Central"/>
</dbReference>
<gene>
    <name evidence="6 7" type="primary">ncoa7</name>
</gene>
<name>A0A8J1JMM2_XENTR</name>
<dbReference type="OMA" id="SDTQAAF"/>
<dbReference type="PANTHER" id="PTHR23354:SF68">
    <property type="entry name" value="NUCLEAR RECEPTOR COACTIVATOR 7"/>
    <property type="match status" value="1"/>
</dbReference>
<evidence type="ECO:0000313" key="7">
    <source>
        <dbReference type="Xenbase" id="XB-GENE-6048551"/>
    </source>
</evidence>
<feature type="domain" description="TLDc" evidence="4">
    <location>
        <begin position="750"/>
        <end position="911"/>
    </location>
</feature>
<proteinExistence type="inferred from homology"/>
<dbReference type="GO" id="GO:0006979">
    <property type="term" value="P:response to oxidative stress"/>
    <property type="evidence" value="ECO:0000318"/>
    <property type="project" value="GO_Central"/>
</dbReference>
<protein>
    <submittedName>
        <fullName evidence="6">Nuclear receptor coactivator 7 isoform X1</fullName>
    </submittedName>
</protein>
<evidence type="ECO:0000256" key="2">
    <source>
        <dbReference type="SAM" id="MobiDB-lite"/>
    </source>
</evidence>
<dbReference type="Pfam" id="PF01476">
    <property type="entry name" value="LysM"/>
    <property type="match status" value="1"/>
</dbReference>
<dbReference type="GO" id="GO:0006357">
    <property type="term" value="P:regulation of transcription by RNA polymerase II"/>
    <property type="evidence" value="ECO:0000318"/>
    <property type="project" value="GO_Central"/>
</dbReference>
<feature type="compositionally biased region" description="Basic and acidic residues" evidence="2">
    <location>
        <begin position="555"/>
        <end position="565"/>
    </location>
</feature>
<accession>A0A8J1JMM2</accession>
<comment type="similarity">
    <text evidence="1">Belongs to the OXR1 family.</text>
</comment>
<feature type="domain" description="LysM" evidence="3">
    <location>
        <begin position="111"/>
        <end position="154"/>
    </location>
</feature>
<reference evidence="6" key="1">
    <citation type="submission" date="2025-08" db="UniProtKB">
        <authorList>
            <consortium name="RefSeq"/>
        </authorList>
    </citation>
    <scope>IDENTIFICATION</scope>
    <source>
        <strain evidence="6">Nigerian</strain>
        <tissue evidence="6">Liver and blood</tissue>
    </source>
</reference>
<dbReference type="OrthoDB" id="26679at2759"/>
<evidence type="ECO:0000259" key="4">
    <source>
        <dbReference type="PROSITE" id="PS51886"/>
    </source>
</evidence>
<keyword evidence="5" id="KW-1185">Reference proteome</keyword>
<dbReference type="CTD" id="135112"/>
<dbReference type="InterPro" id="IPR006571">
    <property type="entry name" value="TLDc_dom"/>
</dbReference>
<evidence type="ECO:0000313" key="6">
    <source>
        <dbReference type="RefSeq" id="XP_031757856.1"/>
    </source>
</evidence>
<dbReference type="Pfam" id="PF07534">
    <property type="entry name" value="TLD"/>
    <property type="match status" value="1"/>
</dbReference>
<dbReference type="PROSITE" id="PS51782">
    <property type="entry name" value="LYSM"/>
    <property type="match status" value="1"/>
</dbReference>
<dbReference type="AGR" id="Xenbase:XB-GENE-6048551"/>
<dbReference type="SUPFAM" id="SSF54106">
    <property type="entry name" value="LysM domain"/>
    <property type="match status" value="1"/>
</dbReference>
<dbReference type="Gene3D" id="3.10.350.10">
    <property type="entry name" value="LysM domain"/>
    <property type="match status" value="1"/>
</dbReference>
<feature type="compositionally biased region" description="Low complexity" evidence="2">
    <location>
        <begin position="569"/>
        <end position="579"/>
    </location>
</feature>
<dbReference type="SMART" id="SM00257">
    <property type="entry name" value="LysM"/>
    <property type="match status" value="1"/>
</dbReference>
<dbReference type="SMART" id="SM00584">
    <property type="entry name" value="TLDc"/>
    <property type="match status" value="1"/>
</dbReference>
<dbReference type="KEGG" id="xtr:100487448"/>
<organism evidence="5 6">
    <name type="scientific">Xenopus tropicalis</name>
    <name type="common">Western clawed frog</name>
    <name type="synonym">Silurana tropicalis</name>
    <dbReference type="NCBI Taxonomy" id="8364"/>
    <lineage>
        <taxon>Eukaryota</taxon>
        <taxon>Metazoa</taxon>
        <taxon>Chordata</taxon>
        <taxon>Craniata</taxon>
        <taxon>Vertebrata</taxon>
        <taxon>Euteleostomi</taxon>
        <taxon>Amphibia</taxon>
        <taxon>Batrachia</taxon>
        <taxon>Anura</taxon>
        <taxon>Pipoidea</taxon>
        <taxon>Pipidae</taxon>
        <taxon>Xenopodinae</taxon>
        <taxon>Xenopus</taxon>
        <taxon>Silurana</taxon>
    </lineage>
</organism>
<dbReference type="PANTHER" id="PTHR23354">
    <property type="entry name" value="NUCLEOLAR PROTEIN 7/ESTROGEN RECEPTOR COACTIVATOR-RELATED"/>
    <property type="match status" value="1"/>
</dbReference>
<keyword evidence="6" id="KW-0675">Receptor</keyword>
<dbReference type="InterPro" id="IPR018392">
    <property type="entry name" value="LysM"/>
</dbReference>
<evidence type="ECO:0000313" key="5">
    <source>
        <dbReference type="Proteomes" id="UP000008143"/>
    </source>
</evidence>